<comment type="similarity">
    <text evidence="2">Belongs to the major facilitator superfamily. Monocarboxylate porter (TC 2.A.1.13) family.</text>
</comment>
<dbReference type="InterPro" id="IPR050327">
    <property type="entry name" value="Proton-linked_MCT"/>
</dbReference>
<dbReference type="OMA" id="RIGHINT"/>
<keyword evidence="4" id="KW-0812">Transmembrane</keyword>
<evidence type="ECO:0000256" key="3">
    <source>
        <dbReference type="SAM" id="MobiDB-lite"/>
    </source>
</evidence>
<proteinExistence type="inferred from homology"/>
<dbReference type="InterPro" id="IPR011701">
    <property type="entry name" value="MFS"/>
</dbReference>
<dbReference type="GO" id="GO:0022857">
    <property type="term" value="F:transmembrane transporter activity"/>
    <property type="evidence" value="ECO:0007669"/>
    <property type="project" value="InterPro"/>
</dbReference>
<evidence type="ECO:0000256" key="1">
    <source>
        <dbReference type="ARBA" id="ARBA00004141"/>
    </source>
</evidence>
<feature type="transmembrane region" description="Helical" evidence="4">
    <location>
        <begin position="114"/>
        <end position="140"/>
    </location>
</feature>
<evidence type="ECO:0000313" key="7">
    <source>
        <dbReference type="Proteomes" id="UP000078561"/>
    </source>
</evidence>
<feature type="domain" description="Major facilitator superfamily (MFS) profile" evidence="5">
    <location>
        <begin position="284"/>
        <end position="479"/>
    </location>
</feature>
<dbReference type="OrthoDB" id="6499973at2759"/>
<feature type="transmembrane region" description="Helical" evidence="4">
    <location>
        <begin position="446"/>
        <end position="466"/>
    </location>
</feature>
<keyword evidence="4" id="KW-0472">Membrane</keyword>
<dbReference type="GO" id="GO:0016020">
    <property type="term" value="C:membrane"/>
    <property type="evidence" value="ECO:0007669"/>
    <property type="project" value="UniProtKB-SubCell"/>
</dbReference>
<evidence type="ECO:0000256" key="4">
    <source>
        <dbReference type="SAM" id="Phobius"/>
    </source>
</evidence>
<dbReference type="Proteomes" id="UP000078561">
    <property type="component" value="Unassembled WGS sequence"/>
</dbReference>
<feature type="region of interest" description="Disordered" evidence="3">
    <location>
        <begin position="26"/>
        <end position="73"/>
    </location>
</feature>
<dbReference type="Pfam" id="PF07690">
    <property type="entry name" value="MFS_1"/>
    <property type="match status" value="1"/>
</dbReference>
<dbReference type="PROSITE" id="PS50850">
    <property type="entry name" value="MFS"/>
    <property type="match status" value="1"/>
</dbReference>
<dbReference type="InterPro" id="IPR020846">
    <property type="entry name" value="MFS_dom"/>
</dbReference>
<dbReference type="EMBL" id="LT554943">
    <property type="protein sequence ID" value="SAM08992.1"/>
    <property type="molecule type" value="Genomic_DNA"/>
</dbReference>
<dbReference type="SUPFAM" id="SSF103473">
    <property type="entry name" value="MFS general substrate transporter"/>
    <property type="match status" value="1"/>
</dbReference>
<evidence type="ECO:0000259" key="5">
    <source>
        <dbReference type="PROSITE" id="PS50850"/>
    </source>
</evidence>
<feature type="transmembrane region" description="Helical" evidence="4">
    <location>
        <begin position="178"/>
        <end position="203"/>
    </location>
</feature>
<feature type="transmembrane region" description="Helical" evidence="4">
    <location>
        <begin position="147"/>
        <end position="166"/>
    </location>
</feature>
<dbReference type="PANTHER" id="PTHR11360:SF284">
    <property type="entry name" value="EG:103B4.3 PROTEIN-RELATED"/>
    <property type="match status" value="1"/>
</dbReference>
<feature type="transmembrane region" description="Helical" evidence="4">
    <location>
        <begin position="292"/>
        <end position="313"/>
    </location>
</feature>
<feature type="transmembrane region" description="Helical" evidence="4">
    <location>
        <begin position="415"/>
        <end position="434"/>
    </location>
</feature>
<dbReference type="STRING" id="4829.A0A168SV47"/>
<keyword evidence="7" id="KW-1185">Reference proteome</keyword>
<dbReference type="InterPro" id="IPR036259">
    <property type="entry name" value="MFS_trans_sf"/>
</dbReference>
<feature type="compositionally biased region" description="Basic and acidic residues" evidence="3">
    <location>
        <begin position="27"/>
        <end position="58"/>
    </location>
</feature>
<gene>
    <name evidence="6" type="primary">ABSGL_14658.1 scaffold 14706</name>
</gene>
<name>A0A168SV47_ABSGL</name>
<feature type="transmembrane region" description="Helical" evidence="4">
    <location>
        <begin position="325"/>
        <end position="345"/>
    </location>
</feature>
<evidence type="ECO:0000256" key="2">
    <source>
        <dbReference type="ARBA" id="ARBA00006727"/>
    </source>
</evidence>
<organism evidence="6">
    <name type="scientific">Absidia glauca</name>
    <name type="common">Pin mould</name>
    <dbReference type="NCBI Taxonomy" id="4829"/>
    <lineage>
        <taxon>Eukaryota</taxon>
        <taxon>Fungi</taxon>
        <taxon>Fungi incertae sedis</taxon>
        <taxon>Mucoromycota</taxon>
        <taxon>Mucoromycotina</taxon>
        <taxon>Mucoromycetes</taxon>
        <taxon>Mucorales</taxon>
        <taxon>Cunninghamellaceae</taxon>
        <taxon>Absidia</taxon>
    </lineage>
</organism>
<dbReference type="InParanoid" id="A0A168SV47"/>
<dbReference type="Gene3D" id="1.20.1250.20">
    <property type="entry name" value="MFS general substrate transporter like domains"/>
    <property type="match status" value="2"/>
</dbReference>
<sequence length="479" mass="52367">MDPFYEQKLGPLTGTTLVEINTPAFDKVPKSDSYKPIYHNDPKNVGHVDNSEVDKHPSDILNKSTPPGEDDDQDKDCTYGWIVVCAGFLTQITCNARVMQDYYEQHVFGSSAGVVLHLSLVGAITNCVMNLMSVFAQILLSRLGTKWVTVIAGLLCTLGLELASLSTEIWHLVLTQGVLFGSGCSLIFYVPDGLFQLLLQVAMSTIPHWFAKRQGVALGIVSSGTCIGGLILPFIITPLNRTLGVAWSFRIMGLINFATCLTASIFFKDKTPREKKSLGSIVDFSVFRNKNFLIWCLADGLIESGYYVPYFFLPSHSTSIGLSDTQGSLMISLAFTMNAFGRIIAGYVGDKVGYINIIIISCLLASGSSLILWTLASDFQTLASFSCIYGATSGVFVTLAPSVTRIVEKKKFESAYALFLILTMISTFGPNLAALIEQFAQTKDYFAYKAFTGLAYLVGTLILMVLKSKLSDGHIFSRI</sequence>
<comment type="subcellular location">
    <subcellularLocation>
        <location evidence="1">Membrane</location>
        <topology evidence="1">Multi-pass membrane protein</topology>
    </subcellularLocation>
</comment>
<evidence type="ECO:0000313" key="6">
    <source>
        <dbReference type="EMBL" id="SAM08992.1"/>
    </source>
</evidence>
<reference evidence="6" key="1">
    <citation type="submission" date="2016-04" db="EMBL/GenBank/DDBJ databases">
        <authorList>
            <person name="Evans L.H."/>
            <person name="Alamgir A."/>
            <person name="Owens N."/>
            <person name="Weber N.D."/>
            <person name="Virtaneva K."/>
            <person name="Barbian K."/>
            <person name="Babar A."/>
            <person name="Rosenke K."/>
        </authorList>
    </citation>
    <scope>NUCLEOTIDE SEQUENCE [LARGE SCALE GENOMIC DNA]</scope>
    <source>
        <strain evidence="6">CBS 101.48</strain>
    </source>
</reference>
<feature type="transmembrane region" description="Helical" evidence="4">
    <location>
        <begin position="382"/>
        <end position="403"/>
    </location>
</feature>
<dbReference type="AlphaFoldDB" id="A0A168SV47"/>
<dbReference type="PANTHER" id="PTHR11360">
    <property type="entry name" value="MONOCARBOXYLATE TRANSPORTER"/>
    <property type="match status" value="1"/>
</dbReference>
<accession>A0A168SV47</accession>
<protein>
    <recommendedName>
        <fullName evidence="5">Major facilitator superfamily (MFS) profile domain-containing protein</fullName>
    </recommendedName>
</protein>
<feature type="transmembrane region" description="Helical" evidence="4">
    <location>
        <begin position="247"/>
        <end position="267"/>
    </location>
</feature>
<keyword evidence="4" id="KW-1133">Transmembrane helix</keyword>
<feature type="transmembrane region" description="Helical" evidence="4">
    <location>
        <begin position="352"/>
        <end position="376"/>
    </location>
</feature>
<feature type="transmembrane region" description="Helical" evidence="4">
    <location>
        <begin position="215"/>
        <end position="235"/>
    </location>
</feature>